<feature type="domain" description="N-acetyltransferase" evidence="1">
    <location>
        <begin position="1"/>
        <end position="159"/>
    </location>
</feature>
<dbReference type="GO" id="GO:0016747">
    <property type="term" value="F:acyltransferase activity, transferring groups other than amino-acyl groups"/>
    <property type="evidence" value="ECO:0007669"/>
    <property type="project" value="InterPro"/>
</dbReference>
<dbReference type="AlphaFoldDB" id="A0A1T5HXI1"/>
<name>A0A1T5HXI1_9GAMM</name>
<gene>
    <name evidence="2" type="ORF">CZ809_01018</name>
</gene>
<dbReference type="PROSITE" id="PS51186">
    <property type="entry name" value="GNAT"/>
    <property type="match status" value="1"/>
</dbReference>
<evidence type="ECO:0000313" key="3">
    <source>
        <dbReference type="Proteomes" id="UP000189966"/>
    </source>
</evidence>
<sequence>MKIIPIQTSHWQQIEYIQHLAYGDDFSEAIEVLKSKVTISPQTCFVCINEQQHVLGYLISHPHHKGSTPKLDQLSTPIESNHLHLHDLAIITSAQGQGLPKLLLSHLFTVLENLDYQSISLVSVQNSAAFWQRYNFITDNSLTTPINYGDNAICMSRYI</sequence>
<dbReference type="Proteomes" id="UP000189966">
    <property type="component" value="Unassembled WGS sequence"/>
</dbReference>
<dbReference type="InterPro" id="IPR000182">
    <property type="entry name" value="GNAT_dom"/>
</dbReference>
<dbReference type="RefSeq" id="WP_080156295.1">
    <property type="nucleotide sequence ID" value="NZ_FUZI01000001.1"/>
</dbReference>
<evidence type="ECO:0000313" key="2">
    <source>
        <dbReference type="EMBL" id="SKC31518.1"/>
    </source>
</evidence>
<dbReference type="EMBL" id="FUZI01000001">
    <property type="protein sequence ID" value="SKC31518.1"/>
    <property type="molecule type" value="Genomic_DNA"/>
</dbReference>
<protein>
    <recommendedName>
        <fullName evidence="1">N-acetyltransferase domain-containing protein</fullName>
    </recommendedName>
</protein>
<dbReference type="InterPro" id="IPR016181">
    <property type="entry name" value="Acyl_CoA_acyltransferase"/>
</dbReference>
<dbReference type="Gene3D" id="3.40.630.30">
    <property type="match status" value="1"/>
</dbReference>
<evidence type="ECO:0000259" key="1">
    <source>
        <dbReference type="PROSITE" id="PS51186"/>
    </source>
</evidence>
<proteinExistence type="predicted"/>
<dbReference type="SUPFAM" id="SSF55729">
    <property type="entry name" value="Acyl-CoA N-acyltransferases (Nat)"/>
    <property type="match status" value="1"/>
</dbReference>
<dbReference type="OrthoDB" id="359414at2"/>
<reference evidence="2 3" key="1">
    <citation type="submission" date="2017-02" db="EMBL/GenBank/DDBJ databases">
        <authorList>
            <person name="Peterson S.W."/>
        </authorList>
    </citation>
    <scope>NUCLEOTIDE SEQUENCE [LARGE SCALE GENOMIC DNA]</scope>
    <source>
        <strain evidence="3">type strain: NCCB 100098</strain>
    </source>
</reference>
<accession>A0A1T5HXI1</accession>
<dbReference type="CDD" id="cd04301">
    <property type="entry name" value="NAT_SF"/>
    <property type="match status" value="1"/>
</dbReference>
<organism evidence="2 3">
    <name type="scientific">Photobacterium piscicola</name>
    <dbReference type="NCBI Taxonomy" id="1378299"/>
    <lineage>
        <taxon>Bacteria</taxon>
        <taxon>Pseudomonadati</taxon>
        <taxon>Pseudomonadota</taxon>
        <taxon>Gammaproteobacteria</taxon>
        <taxon>Vibrionales</taxon>
        <taxon>Vibrionaceae</taxon>
        <taxon>Photobacterium</taxon>
    </lineage>
</organism>
<dbReference type="Pfam" id="PF00583">
    <property type="entry name" value="Acetyltransf_1"/>
    <property type="match status" value="1"/>
</dbReference>